<dbReference type="AlphaFoldDB" id="A0A0F2TGP1"/>
<dbReference type="Proteomes" id="UP000033699">
    <property type="component" value="Unassembled WGS sequence"/>
</dbReference>
<evidence type="ECO:0000256" key="1">
    <source>
        <dbReference type="SAM" id="MobiDB-lite"/>
    </source>
</evidence>
<dbReference type="PATRIC" id="fig|359131.3.peg.4319"/>
<organism evidence="3 4">
    <name type="scientific">Streptomyces rubellomurinus (strain ATCC 31215)</name>
    <dbReference type="NCBI Taxonomy" id="359131"/>
    <lineage>
        <taxon>Bacteria</taxon>
        <taxon>Bacillati</taxon>
        <taxon>Actinomycetota</taxon>
        <taxon>Actinomycetes</taxon>
        <taxon>Kitasatosporales</taxon>
        <taxon>Streptomycetaceae</taxon>
        <taxon>Streptomyces</taxon>
    </lineage>
</organism>
<feature type="compositionally biased region" description="Low complexity" evidence="1">
    <location>
        <begin position="31"/>
        <end position="40"/>
    </location>
</feature>
<comment type="caution">
    <text evidence="3">The sequence shown here is derived from an EMBL/GenBank/DDBJ whole genome shotgun (WGS) entry which is preliminary data.</text>
</comment>
<gene>
    <name evidence="3" type="ORF">VM95_18505</name>
</gene>
<name>A0A0F2TGP1_STRR3</name>
<dbReference type="PROSITE" id="PS51257">
    <property type="entry name" value="PROKAR_LIPOPROTEIN"/>
    <property type="match status" value="1"/>
</dbReference>
<dbReference type="OrthoDB" id="4294801at2"/>
<evidence type="ECO:0000313" key="4">
    <source>
        <dbReference type="Proteomes" id="UP000033699"/>
    </source>
</evidence>
<proteinExistence type="predicted"/>
<accession>A0A0F2TGP1</accession>
<evidence type="ECO:0000313" key="3">
    <source>
        <dbReference type="EMBL" id="KJS60882.1"/>
    </source>
</evidence>
<dbReference type="RefSeq" id="WP_045698139.1">
    <property type="nucleotide sequence ID" value="NZ_JZKH01000035.1"/>
</dbReference>
<sequence>MRNPTTRPPLTGTRLKQLLATALLATTLGACMSSTSPTTGPGTGKDDPLPVKSRQETLDWAKQLTEHLAQSAGIRINAEPADPVFTSCVGRNGESAPDDRYQLIYGVHSTVPDAQHDDVVRKVRDRLTAEGLTITEYQESHGAEPDATVSARHPSSRYVVDVASTAGHDRMVLSVTTPCLMPPSAPPAPTPTSTP</sequence>
<feature type="signal peptide" evidence="2">
    <location>
        <begin position="1"/>
        <end position="32"/>
    </location>
</feature>
<evidence type="ECO:0008006" key="5">
    <source>
        <dbReference type="Google" id="ProtNLM"/>
    </source>
</evidence>
<keyword evidence="4" id="KW-1185">Reference proteome</keyword>
<keyword evidence="2" id="KW-0732">Signal</keyword>
<dbReference type="EMBL" id="JZKH01000035">
    <property type="protein sequence ID" value="KJS60882.1"/>
    <property type="molecule type" value="Genomic_DNA"/>
</dbReference>
<feature type="chain" id="PRO_5039602766" description="Lipoprotein" evidence="2">
    <location>
        <begin position="33"/>
        <end position="195"/>
    </location>
</feature>
<feature type="region of interest" description="Disordered" evidence="1">
    <location>
        <begin position="31"/>
        <end position="50"/>
    </location>
</feature>
<protein>
    <recommendedName>
        <fullName evidence="5">Lipoprotein</fullName>
    </recommendedName>
</protein>
<reference evidence="3 4" key="1">
    <citation type="submission" date="2015-02" db="EMBL/GenBank/DDBJ databases">
        <authorList>
            <person name="Ju K.-S."/>
            <person name="Doroghazi J.R."/>
            <person name="Metcalf W."/>
        </authorList>
    </citation>
    <scope>NUCLEOTIDE SEQUENCE [LARGE SCALE GENOMIC DNA]</scope>
    <source>
        <strain evidence="3 4">ATCC 31215</strain>
    </source>
</reference>
<evidence type="ECO:0000256" key="2">
    <source>
        <dbReference type="SAM" id="SignalP"/>
    </source>
</evidence>